<keyword evidence="4 9" id="KW-0808">Transferase</keyword>
<keyword evidence="10" id="KW-1185">Reference proteome</keyword>
<gene>
    <name evidence="9" type="primary">COQ2_1</name>
    <name evidence="9" type="ORF">VNI00_002856</name>
</gene>
<dbReference type="EMBL" id="JAYKXP010000007">
    <property type="protein sequence ID" value="KAK7056303.1"/>
    <property type="molecule type" value="Genomic_DNA"/>
</dbReference>
<dbReference type="CDD" id="cd13959">
    <property type="entry name" value="PT_UbiA_COQ2"/>
    <property type="match status" value="1"/>
</dbReference>
<evidence type="ECO:0000256" key="1">
    <source>
        <dbReference type="ARBA" id="ARBA00001946"/>
    </source>
</evidence>
<feature type="transmembrane region" description="Helical" evidence="8">
    <location>
        <begin position="167"/>
        <end position="188"/>
    </location>
</feature>
<dbReference type="Proteomes" id="UP001383192">
    <property type="component" value="Unassembled WGS sequence"/>
</dbReference>
<feature type="transmembrane region" description="Helical" evidence="8">
    <location>
        <begin position="230"/>
        <end position="263"/>
    </location>
</feature>
<comment type="similarity">
    <text evidence="3">Belongs to the UbiA prenyltransferase family.</text>
</comment>
<feature type="transmembrane region" description="Helical" evidence="8">
    <location>
        <begin position="125"/>
        <end position="143"/>
    </location>
</feature>
<evidence type="ECO:0000256" key="4">
    <source>
        <dbReference type="ARBA" id="ARBA00022679"/>
    </source>
</evidence>
<dbReference type="FunFam" id="1.20.120.1780:FF:000001">
    <property type="entry name" value="4-hydroxybenzoate octaprenyltransferase"/>
    <property type="match status" value="1"/>
</dbReference>
<dbReference type="GO" id="GO:0006744">
    <property type="term" value="P:ubiquinone biosynthetic process"/>
    <property type="evidence" value="ECO:0007669"/>
    <property type="project" value="TreeGrafter"/>
</dbReference>
<dbReference type="PANTHER" id="PTHR11048">
    <property type="entry name" value="PRENYLTRANSFERASES"/>
    <property type="match status" value="1"/>
</dbReference>
<evidence type="ECO:0000313" key="9">
    <source>
        <dbReference type="EMBL" id="KAK7056303.1"/>
    </source>
</evidence>
<protein>
    <submittedName>
        <fullName evidence="9">Para-hydroxybenzoate--polyprenyltransferase, mitochondrial (PHB:polyprenyltransferase)</fullName>
        <ecNumber evidence="9">2.5.1.39</ecNumber>
    </submittedName>
</protein>
<feature type="transmembrane region" description="Helical" evidence="8">
    <location>
        <begin position="310"/>
        <end position="328"/>
    </location>
</feature>
<dbReference type="AlphaFoldDB" id="A0AAW0DWF5"/>
<evidence type="ECO:0000313" key="10">
    <source>
        <dbReference type="Proteomes" id="UP001383192"/>
    </source>
</evidence>
<evidence type="ECO:0000256" key="5">
    <source>
        <dbReference type="ARBA" id="ARBA00022692"/>
    </source>
</evidence>
<evidence type="ECO:0000256" key="6">
    <source>
        <dbReference type="ARBA" id="ARBA00022989"/>
    </source>
</evidence>
<dbReference type="InterPro" id="IPR000537">
    <property type="entry name" value="UbiA_prenyltransferase"/>
</dbReference>
<keyword evidence="7 8" id="KW-0472">Membrane</keyword>
<dbReference type="Gene3D" id="1.20.120.1780">
    <property type="entry name" value="UbiA prenyltransferase"/>
    <property type="match status" value="1"/>
</dbReference>
<accession>A0AAW0DWF5</accession>
<evidence type="ECO:0000256" key="8">
    <source>
        <dbReference type="SAM" id="Phobius"/>
    </source>
</evidence>
<comment type="subcellular location">
    <subcellularLocation>
        <location evidence="2">Membrane</location>
        <topology evidence="2">Multi-pass membrane protein</topology>
    </subcellularLocation>
</comment>
<evidence type="ECO:0000256" key="7">
    <source>
        <dbReference type="ARBA" id="ARBA00023136"/>
    </source>
</evidence>
<dbReference type="Gene3D" id="1.10.357.140">
    <property type="entry name" value="UbiA prenyltransferase"/>
    <property type="match status" value="1"/>
</dbReference>
<sequence length="330" mass="37649">MGKNLDVKSSYKVMTFYRSFFALLSPPSRTEIQACWELCRLHNNIGFWVVWLPSAWSIAMLYHSNSDISWVQTVRTLCAYVPLCFGIKSLIMTIDDILDYDIDGKVERTKNRCIPRGAISPQRSWVFFACQVVIGVYAAFKFLSNDSLRVSMVVWPLYIIYPTCKRWMYFAPIPLGLMFNVGVFMGWSDLNPTGEIDWERLIPIYIGACLWTFTYETVYQHQDKVDDAKIGIYSPALFFGTSTIPICIFTAVSFLGLLCYGGYLNNQGVFFYAITTTAGVRLLQTLVWTDVDQPDDCKHMFLKTPQIGRTIFLGVILDAVANRLYSGIPL</sequence>
<reference evidence="9 10" key="1">
    <citation type="submission" date="2024-01" db="EMBL/GenBank/DDBJ databases">
        <title>A draft genome for a cacao thread blight-causing isolate of Paramarasmius palmivorus.</title>
        <authorList>
            <person name="Baruah I.K."/>
            <person name="Bukari Y."/>
            <person name="Amoako-Attah I."/>
            <person name="Meinhardt L.W."/>
            <person name="Bailey B.A."/>
            <person name="Cohen S.P."/>
        </authorList>
    </citation>
    <scope>NUCLEOTIDE SEQUENCE [LARGE SCALE GENOMIC DNA]</scope>
    <source>
        <strain evidence="9 10">GH-12</strain>
    </source>
</reference>
<name>A0AAW0DWF5_9AGAR</name>
<feature type="transmembrane region" description="Helical" evidence="8">
    <location>
        <begin position="269"/>
        <end position="289"/>
    </location>
</feature>
<evidence type="ECO:0000256" key="3">
    <source>
        <dbReference type="ARBA" id="ARBA00005985"/>
    </source>
</evidence>
<feature type="transmembrane region" description="Helical" evidence="8">
    <location>
        <begin position="200"/>
        <end position="218"/>
    </location>
</feature>
<dbReference type="InterPro" id="IPR039653">
    <property type="entry name" value="Prenyltransferase"/>
</dbReference>
<evidence type="ECO:0000256" key="2">
    <source>
        <dbReference type="ARBA" id="ARBA00004141"/>
    </source>
</evidence>
<dbReference type="GO" id="GO:0005886">
    <property type="term" value="C:plasma membrane"/>
    <property type="evidence" value="ECO:0007669"/>
    <property type="project" value="TreeGrafter"/>
</dbReference>
<keyword evidence="5 8" id="KW-0812">Transmembrane</keyword>
<dbReference type="GO" id="GO:0008412">
    <property type="term" value="F:4-hydroxybenzoate polyprenyltransferase activity"/>
    <property type="evidence" value="ECO:0007669"/>
    <property type="project" value="UniProtKB-EC"/>
</dbReference>
<comment type="caution">
    <text evidence="9">The sequence shown here is derived from an EMBL/GenBank/DDBJ whole genome shotgun (WGS) entry which is preliminary data.</text>
</comment>
<organism evidence="9 10">
    <name type="scientific">Paramarasmius palmivorus</name>
    <dbReference type="NCBI Taxonomy" id="297713"/>
    <lineage>
        <taxon>Eukaryota</taxon>
        <taxon>Fungi</taxon>
        <taxon>Dikarya</taxon>
        <taxon>Basidiomycota</taxon>
        <taxon>Agaricomycotina</taxon>
        <taxon>Agaricomycetes</taxon>
        <taxon>Agaricomycetidae</taxon>
        <taxon>Agaricales</taxon>
        <taxon>Marasmiineae</taxon>
        <taxon>Marasmiaceae</taxon>
        <taxon>Paramarasmius</taxon>
    </lineage>
</organism>
<comment type="cofactor">
    <cofactor evidence="1">
        <name>Mg(2+)</name>
        <dbReference type="ChEBI" id="CHEBI:18420"/>
    </cofactor>
</comment>
<dbReference type="EC" id="2.5.1.39" evidence="9"/>
<dbReference type="InterPro" id="IPR044878">
    <property type="entry name" value="UbiA_sf"/>
</dbReference>
<keyword evidence="6 8" id="KW-1133">Transmembrane helix</keyword>
<dbReference type="PANTHER" id="PTHR11048:SF28">
    <property type="entry name" value="4-HYDROXYBENZOATE POLYPRENYLTRANSFERASE, MITOCHONDRIAL"/>
    <property type="match status" value="1"/>
</dbReference>
<dbReference type="Pfam" id="PF01040">
    <property type="entry name" value="UbiA"/>
    <property type="match status" value="1"/>
</dbReference>
<proteinExistence type="inferred from homology"/>